<evidence type="ECO:0000256" key="1">
    <source>
        <dbReference type="SAM" id="Coils"/>
    </source>
</evidence>
<evidence type="ECO:0000313" key="4">
    <source>
        <dbReference type="Proteomes" id="UP001321749"/>
    </source>
</evidence>
<organism evidence="3 4">
    <name type="scientific">Cladorrhinum samala</name>
    <dbReference type="NCBI Taxonomy" id="585594"/>
    <lineage>
        <taxon>Eukaryota</taxon>
        <taxon>Fungi</taxon>
        <taxon>Dikarya</taxon>
        <taxon>Ascomycota</taxon>
        <taxon>Pezizomycotina</taxon>
        <taxon>Sordariomycetes</taxon>
        <taxon>Sordariomycetidae</taxon>
        <taxon>Sordariales</taxon>
        <taxon>Podosporaceae</taxon>
        <taxon>Cladorrhinum</taxon>
    </lineage>
</organism>
<proteinExistence type="predicted"/>
<protein>
    <submittedName>
        <fullName evidence="3">Uncharacterized protein</fullName>
    </submittedName>
</protein>
<reference evidence="3" key="2">
    <citation type="submission" date="2023-06" db="EMBL/GenBank/DDBJ databases">
        <authorList>
            <consortium name="Lawrence Berkeley National Laboratory"/>
            <person name="Mondo S.J."/>
            <person name="Hensen N."/>
            <person name="Bonometti L."/>
            <person name="Westerberg I."/>
            <person name="Brannstrom I.O."/>
            <person name="Guillou S."/>
            <person name="Cros-Aarteil S."/>
            <person name="Calhoun S."/>
            <person name="Haridas S."/>
            <person name="Kuo A."/>
            <person name="Pangilinan J."/>
            <person name="Riley R."/>
            <person name="Labutti K."/>
            <person name="Andreopoulos B."/>
            <person name="Lipzen A."/>
            <person name="Chen C."/>
            <person name="Yanf M."/>
            <person name="Daum C."/>
            <person name="Ng V."/>
            <person name="Clum A."/>
            <person name="Steindorff A."/>
            <person name="Ohm R."/>
            <person name="Martin F."/>
            <person name="Silar P."/>
            <person name="Natvig D."/>
            <person name="Lalanne C."/>
            <person name="Gautier V."/>
            <person name="Ament-Velasquez S.L."/>
            <person name="Kruys A."/>
            <person name="Hutchinson M.I."/>
            <person name="Powell A.J."/>
            <person name="Barry K."/>
            <person name="Miller A.N."/>
            <person name="Grigoriev I.V."/>
            <person name="Debuchy R."/>
            <person name="Gladieux P."/>
            <person name="Thoren M.H."/>
            <person name="Johannesson H."/>
        </authorList>
    </citation>
    <scope>NUCLEOTIDE SEQUENCE</scope>
    <source>
        <strain evidence="3">PSN324</strain>
    </source>
</reference>
<feature type="compositionally biased region" description="Low complexity" evidence="2">
    <location>
        <begin position="80"/>
        <end position="97"/>
    </location>
</feature>
<gene>
    <name evidence="3" type="ORF">QBC42DRAFT_41075</name>
</gene>
<keyword evidence="1" id="KW-0175">Coiled coil</keyword>
<comment type="caution">
    <text evidence="3">The sequence shown here is derived from an EMBL/GenBank/DDBJ whole genome shotgun (WGS) entry which is preliminary data.</text>
</comment>
<dbReference type="EMBL" id="MU865126">
    <property type="protein sequence ID" value="KAK4457246.1"/>
    <property type="molecule type" value="Genomic_DNA"/>
</dbReference>
<feature type="region of interest" description="Disordered" evidence="2">
    <location>
        <begin position="142"/>
        <end position="182"/>
    </location>
</feature>
<feature type="coiled-coil region" evidence="1">
    <location>
        <begin position="6"/>
        <end position="33"/>
    </location>
</feature>
<accession>A0AAV9HBI5</accession>
<evidence type="ECO:0000313" key="3">
    <source>
        <dbReference type="EMBL" id="KAK4457246.1"/>
    </source>
</evidence>
<sequence length="209" mass="23147">MLMNENSMLSRDNDRLEREMVRLQGKLDDIIGQLKNASFRNLSGTIPNMTASGDSSSTLDSWRDKARKDEMVERILSRYKSASSSGYQSRSRSSSGRVAVGANAIRKSGDESMPPSTSFSRMRELDEIKRVDDVAAEAVEAPGPDLGFLDPTITQPTKWKPAPSIGDASTDSGYQSQGGQSKARGKYTVWVDDDMFPSDFFKPFVSRER</sequence>
<feature type="region of interest" description="Disordered" evidence="2">
    <location>
        <begin position="80"/>
        <end position="122"/>
    </location>
</feature>
<feature type="compositionally biased region" description="Polar residues" evidence="2">
    <location>
        <begin position="167"/>
        <end position="180"/>
    </location>
</feature>
<name>A0AAV9HBI5_9PEZI</name>
<dbReference type="AlphaFoldDB" id="A0AAV9HBI5"/>
<evidence type="ECO:0000256" key="2">
    <source>
        <dbReference type="SAM" id="MobiDB-lite"/>
    </source>
</evidence>
<dbReference type="Proteomes" id="UP001321749">
    <property type="component" value="Unassembled WGS sequence"/>
</dbReference>
<reference evidence="3" key="1">
    <citation type="journal article" date="2023" name="Mol. Phylogenet. Evol.">
        <title>Genome-scale phylogeny and comparative genomics of the fungal order Sordariales.</title>
        <authorList>
            <person name="Hensen N."/>
            <person name="Bonometti L."/>
            <person name="Westerberg I."/>
            <person name="Brannstrom I.O."/>
            <person name="Guillou S."/>
            <person name="Cros-Aarteil S."/>
            <person name="Calhoun S."/>
            <person name="Haridas S."/>
            <person name="Kuo A."/>
            <person name="Mondo S."/>
            <person name="Pangilinan J."/>
            <person name="Riley R."/>
            <person name="LaButti K."/>
            <person name="Andreopoulos B."/>
            <person name="Lipzen A."/>
            <person name="Chen C."/>
            <person name="Yan M."/>
            <person name="Daum C."/>
            <person name="Ng V."/>
            <person name="Clum A."/>
            <person name="Steindorff A."/>
            <person name="Ohm R.A."/>
            <person name="Martin F."/>
            <person name="Silar P."/>
            <person name="Natvig D.O."/>
            <person name="Lalanne C."/>
            <person name="Gautier V."/>
            <person name="Ament-Velasquez S.L."/>
            <person name="Kruys A."/>
            <person name="Hutchinson M.I."/>
            <person name="Powell A.J."/>
            <person name="Barry K."/>
            <person name="Miller A.N."/>
            <person name="Grigoriev I.V."/>
            <person name="Debuchy R."/>
            <person name="Gladieux P."/>
            <person name="Hiltunen Thoren M."/>
            <person name="Johannesson H."/>
        </authorList>
    </citation>
    <scope>NUCLEOTIDE SEQUENCE</scope>
    <source>
        <strain evidence="3">PSN324</strain>
    </source>
</reference>
<keyword evidence="4" id="KW-1185">Reference proteome</keyword>